<dbReference type="InterPro" id="IPR015500">
    <property type="entry name" value="Peptidase_S8_subtilisin-rel"/>
</dbReference>
<dbReference type="InterPro" id="IPR036852">
    <property type="entry name" value="Peptidase_S8/S53_dom_sf"/>
</dbReference>
<evidence type="ECO:0000256" key="4">
    <source>
        <dbReference type="ARBA" id="ARBA00022825"/>
    </source>
</evidence>
<keyword evidence="2 5" id="KW-0645">Protease</keyword>
<dbReference type="InterPro" id="IPR006311">
    <property type="entry name" value="TAT_signal"/>
</dbReference>
<dbReference type="OrthoDB" id="5478064at2"/>
<dbReference type="FunFam" id="3.40.50.200:FF:000014">
    <property type="entry name" value="Proteinase K"/>
    <property type="match status" value="1"/>
</dbReference>
<dbReference type="InterPro" id="IPR023828">
    <property type="entry name" value="Peptidase_S8_Ser-AS"/>
</dbReference>
<dbReference type="Pfam" id="PF05922">
    <property type="entry name" value="Inhibitor_I9"/>
    <property type="match status" value="1"/>
</dbReference>
<dbReference type="EMBL" id="FOFT01000003">
    <property type="protein sequence ID" value="SEQ87635.1"/>
    <property type="molecule type" value="Genomic_DNA"/>
</dbReference>
<dbReference type="PROSITE" id="PS00137">
    <property type="entry name" value="SUBTILASE_HIS"/>
    <property type="match status" value="1"/>
</dbReference>
<dbReference type="GO" id="GO:0005615">
    <property type="term" value="C:extracellular space"/>
    <property type="evidence" value="ECO:0007669"/>
    <property type="project" value="TreeGrafter"/>
</dbReference>
<dbReference type="InterPro" id="IPR010259">
    <property type="entry name" value="S8pro/Inhibitor_I9"/>
</dbReference>
<dbReference type="AlphaFoldDB" id="A0A1H9JM10"/>
<dbReference type="PROSITE" id="PS51892">
    <property type="entry name" value="SUBTILASE"/>
    <property type="match status" value="1"/>
</dbReference>
<proteinExistence type="inferred from homology"/>
<protein>
    <submittedName>
        <fullName evidence="10">Serine protease, subtilisin family</fullName>
    </submittedName>
</protein>
<dbReference type="InterPro" id="IPR022398">
    <property type="entry name" value="Peptidase_S8_His-AS"/>
</dbReference>
<dbReference type="InterPro" id="IPR037045">
    <property type="entry name" value="S8pro/Inhibitor_I9_sf"/>
</dbReference>
<dbReference type="SUPFAM" id="SSF69318">
    <property type="entry name" value="Integrin alpha N-terminal domain"/>
    <property type="match status" value="1"/>
</dbReference>
<dbReference type="CDD" id="cd04077">
    <property type="entry name" value="Peptidases_S8_PCSK9_ProteinaseK_like"/>
    <property type="match status" value="1"/>
</dbReference>
<evidence type="ECO:0000256" key="3">
    <source>
        <dbReference type="ARBA" id="ARBA00022801"/>
    </source>
</evidence>
<dbReference type="PROSITE" id="PS00136">
    <property type="entry name" value="SUBTILASE_ASP"/>
    <property type="match status" value="1"/>
</dbReference>
<feature type="chain" id="PRO_5011697951" evidence="7">
    <location>
        <begin position="39"/>
        <end position="656"/>
    </location>
</feature>
<dbReference type="InterPro" id="IPR023827">
    <property type="entry name" value="Peptidase_S8_Asp-AS"/>
</dbReference>
<feature type="domain" description="Inhibitor I9" evidence="9">
    <location>
        <begin position="72"/>
        <end position="117"/>
    </location>
</feature>
<evidence type="ECO:0000259" key="9">
    <source>
        <dbReference type="Pfam" id="PF05922"/>
    </source>
</evidence>
<reference evidence="11" key="1">
    <citation type="submission" date="2016-10" db="EMBL/GenBank/DDBJ databases">
        <authorList>
            <person name="Varghese N."/>
            <person name="Submissions S."/>
        </authorList>
    </citation>
    <scope>NUCLEOTIDE SEQUENCE [LARGE SCALE GENOMIC DNA]</scope>
    <source>
        <strain evidence="11">CGMCC 4.578</strain>
    </source>
</reference>
<keyword evidence="4 5" id="KW-0720">Serine protease</keyword>
<accession>A0A1H9JM10</accession>
<evidence type="ECO:0000256" key="1">
    <source>
        <dbReference type="ARBA" id="ARBA00011073"/>
    </source>
</evidence>
<dbReference type="PROSITE" id="PS00138">
    <property type="entry name" value="SUBTILASE_SER"/>
    <property type="match status" value="1"/>
</dbReference>
<keyword evidence="3 5" id="KW-0378">Hydrolase</keyword>
<feature type="active site" description="Charge relay system" evidence="5">
    <location>
        <position position="161"/>
    </location>
</feature>
<dbReference type="Gene3D" id="3.40.50.200">
    <property type="entry name" value="Peptidase S8/S53 domain"/>
    <property type="match status" value="1"/>
</dbReference>
<keyword evidence="7" id="KW-0732">Signal</keyword>
<dbReference type="Proteomes" id="UP000199028">
    <property type="component" value="Unassembled WGS sequence"/>
</dbReference>
<dbReference type="InterPro" id="IPR000209">
    <property type="entry name" value="Peptidase_S8/S53_dom"/>
</dbReference>
<evidence type="ECO:0000259" key="8">
    <source>
        <dbReference type="Pfam" id="PF00082"/>
    </source>
</evidence>
<feature type="domain" description="Peptidase S8/S53" evidence="8">
    <location>
        <begin position="159"/>
        <end position="377"/>
    </location>
</feature>
<dbReference type="PANTHER" id="PTHR43806:SF11">
    <property type="entry name" value="CEREVISIN-RELATED"/>
    <property type="match status" value="1"/>
</dbReference>
<evidence type="ECO:0000313" key="10">
    <source>
        <dbReference type="EMBL" id="SEQ87635.1"/>
    </source>
</evidence>
<dbReference type="GO" id="GO:0004252">
    <property type="term" value="F:serine-type endopeptidase activity"/>
    <property type="evidence" value="ECO:0007669"/>
    <property type="project" value="UniProtKB-UniRule"/>
</dbReference>
<name>A0A1H9JM10_9PSEU</name>
<evidence type="ECO:0000313" key="11">
    <source>
        <dbReference type="Proteomes" id="UP000199028"/>
    </source>
</evidence>
<feature type="active site" description="Charge relay system" evidence="5">
    <location>
        <position position="193"/>
    </location>
</feature>
<dbReference type="GO" id="GO:0006508">
    <property type="term" value="P:proteolysis"/>
    <property type="evidence" value="ECO:0007669"/>
    <property type="project" value="UniProtKB-KW"/>
</dbReference>
<feature type="active site" description="Charge relay system" evidence="5">
    <location>
        <position position="350"/>
    </location>
</feature>
<dbReference type="InterPro" id="IPR050131">
    <property type="entry name" value="Peptidase_S8_subtilisin-like"/>
</dbReference>
<organism evidence="10 11">
    <name type="scientific">Lentzea flaviverrucosa</name>
    <dbReference type="NCBI Taxonomy" id="200379"/>
    <lineage>
        <taxon>Bacteria</taxon>
        <taxon>Bacillati</taxon>
        <taxon>Actinomycetota</taxon>
        <taxon>Actinomycetes</taxon>
        <taxon>Pseudonocardiales</taxon>
        <taxon>Pseudonocardiaceae</taxon>
        <taxon>Lentzea</taxon>
    </lineage>
</organism>
<keyword evidence="11" id="KW-1185">Reference proteome</keyword>
<sequence length="656" mass="68783">MSRISLGRTELSYSSRRVVLTLAVAALASAGLATPATAAQGEIRVGTGAKTIAGRYIVVLKENADAADIVTKNGGGEVRETWRHALKGFALGADEVTARRIAADPRVAYVEQDAEITADANQPTPSALWGLDRLDQITGRSNGQYVSAGSGARDVRAYVIDTGIRTTHTDFGGRASWGTNTTGDNNNTDCNGHGTHVAGTIGGTAHGVAKSVRLVAVKVLDCSGSGTTAGVISGVNWVTQNAVRPAVANMSLGGGASATLDAAVEASIAAGITYAVAAGNANRDACQTSPARAPNAITVGATDRNDVRPTNWSSGGSNFGSCVDLFAPGDDITSLSNTSDTATRSLSGTSMAAPHVAGVAALYLQRNANASPTTVWFEMVFVEATRDVVVNPGAGSPNLLLNSRYTFGGPDGDYNDDQRTDTTVWRPSTGQWFVRNQFTVAWGQQGDVPVPGDYNGDGVSDVAVWRPSTGQWFVNGQFTVAWGQQGDVPVPGDYNGDQITDVAVWRPSTGQWFVHDQFTRQWGQQGDIPVPADYDGDGAAQAAVWRPSTGTWHYIGAFGVVVSVQWGQSGDVPVVGDYNGNGGFDLTVWRPSTGEWHVRGVSSTQWGQQGDIPVPGDYNGDGVGDLAVWRPSTGQWFVRNQFTVAWGVQGDKPLAS</sequence>
<dbReference type="PROSITE" id="PS51318">
    <property type="entry name" value="TAT"/>
    <property type="match status" value="1"/>
</dbReference>
<gene>
    <name evidence="10" type="ORF">SAMN05216195_103287</name>
</gene>
<dbReference type="Gene3D" id="3.30.70.80">
    <property type="entry name" value="Peptidase S8 propeptide/proteinase inhibitor I9"/>
    <property type="match status" value="1"/>
</dbReference>
<evidence type="ECO:0000256" key="7">
    <source>
        <dbReference type="SAM" id="SignalP"/>
    </source>
</evidence>
<dbReference type="SUPFAM" id="SSF54897">
    <property type="entry name" value="Protease propeptides/inhibitors"/>
    <property type="match status" value="1"/>
</dbReference>
<dbReference type="InterPro" id="IPR034193">
    <property type="entry name" value="PCSK9_ProteinaseK-like"/>
</dbReference>
<evidence type="ECO:0000256" key="5">
    <source>
        <dbReference type="PROSITE-ProRule" id="PRU01240"/>
    </source>
</evidence>
<dbReference type="SUPFAM" id="SSF52743">
    <property type="entry name" value="Subtilisin-like"/>
    <property type="match status" value="1"/>
</dbReference>
<comment type="similarity">
    <text evidence="1 5 6">Belongs to the peptidase S8 family.</text>
</comment>
<dbReference type="InterPro" id="IPR028994">
    <property type="entry name" value="Integrin_alpha_N"/>
</dbReference>
<dbReference type="PANTHER" id="PTHR43806">
    <property type="entry name" value="PEPTIDASE S8"/>
    <property type="match status" value="1"/>
</dbReference>
<feature type="signal peptide" evidence="7">
    <location>
        <begin position="1"/>
        <end position="38"/>
    </location>
</feature>
<evidence type="ECO:0000256" key="2">
    <source>
        <dbReference type="ARBA" id="ARBA00022670"/>
    </source>
</evidence>
<dbReference type="PRINTS" id="PR00723">
    <property type="entry name" value="SUBTILISIN"/>
</dbReference>
<evidence type="ECO:0000256" key="6">
    <source>
        <dbReference type="RuleBase" id="RU003355"/>
    </source>
</evidence>
<dbReference type="Pfam" id="PF00082">
    <property type="entry name" value="Peptidase_S8"/>
    <property type="match status" value="1"/>
</dbReference>